<comment type="similarity">
    <text evidence="2">In the C-terminal section; belongs to the transpeptidase family.</text>
</comment>
<dbReference type="Gene3D" id="3.40.710.10">
    <property type="entry name" value="DD-peptidase/beta-lactamase superfamily"/>
    <property type="match status" value="1"/>
</dbReference>
<keyword evidence="4" id="KW-0121">Carboxypeptidase</keyword>
<dbReference type="SUPFAM" id="SSF56601">
    <property type="entry name" value="beta-lactamase/transpeptidase-like"/>
    <property type="match status" value="1"/>
</dbReference>
<evidence type="ECO:0000256" key="1">
    <source>
        <dbReference type="ARBA" id="ARBA00004752"/>
    </source>
</evidence>
<evidence type="ECO:0000259" key="15">
    <source>
        <dbReference type="Pfam" id="PF06832"/>
    </source>
</evidence>
<dbReference type="PANTHER" id="PTHR32282">
    <property type="entry name" value="BINDING PROTEIN TRANSPEPTIDASE, PUTATIVE-RELATED"/>
    <property type="match status" value="1"/>
</dbReference>
<dbReference type="HOGENOM" id="CLU_006354_7_3_7"/>
<keyword evidence="7" id="KW-0808">Transferase</keyword>
<evidence type="ECO:0000313" key="17">
    <source>
        <dbReference type="Proteomes" id="UP000000739"/>
    </source>
</evidence>
<dbReference type="Proteomes" id="UP000000739">
    <property type="component" value="Chromosome"/>
</dbReference>
<evidence type="ECO:0000256" key="11">
    <source>
        <dbReference type="ARBA" id="ARBA00049902"/>
    </source>
</evidence>
<keyword evidence="8" id="KW-0378">Hydrolase</keyword>
<keyword evidence="12" id="KW-0472">Membrane</keyword>
<proteinExistence type="inferred from homology"/>
<dbReference type="RefSeq" id="WP_012609454.1">
    <property type="nucleotide sequence ID" value="NC_011768.1"/>
</dbReference>
<organism evidence="16 17">
    <name type="scientific">Desulfatibacillum aliphaticivorans</name>
    <dbReference type="NCBI Taxonomy" id="218208"/>
    <lineage>
        <taxon>Bacteria</taxon>
        <taxon>Pseudomonadati</taxon>
        <taxon>Thermodesulfobacteriota</taxon>
        <taxon>Desulfobacteria</taxon>
        <taxon>Desulfobacterales</taxon>
        <taxon>Desulfatibacillaceae</taxon>
        <taxon>Desulfatibacillum</taxon>
    </lineage>
</organism>
<dbReference type="NCBIfam" id="TIGR02073">
    <property type="entry name" value="PBP_1c"/>
    <property type="match status" value="1"/>
</dbReference>
<dbReference type="InterPro" id="IPR036950">
    <property type="entry name" value="PBP_transglycosylase"/>
</dbReference>
<keyword evidence="12" id="KW-0812">Transmembrane</keyword>
<dbReference type="InterPro" id="IPR050396">
    <property type="entry name" value="Glycosyltr_51/Transpeptidase"/>
</dbReference>
<dbReference type="InterPro" id="IPR001460">
    <property type="entry name" value="PCN-bd_Tpept"/>
</dbReference>
<evidence type="ECO:0000256" key="7">
    <source>
        <dbReference type="ARBA" id="ARBA00022679"/>
    </source>
</evidence>
<dbReference type="InterPro" id="IPR011815">
    <property type="entry name" value="PBP_1c"/>
</dbReference>
<accession>B8F8Y2</accession>
<evidence type="ECO:0000256" key="12">
    <source>
        <dbReference type="SAM" id="Phobius"/>
    </source>
</evidence>
<evidence type="ECO:0000256" key="4">
    <source>
        <dbReference type="ARBA" id="ARBA00022645"/>
    </source>
</evidence>
<gene>
    <name evidence="16" type="ordered locus">Dalk_0305</name>
</gene>
<dbReference type="GO" id="GO:0008955">
    <property type="term" value="F:peptidoglycan glycosyltransferase activity"/>
    <property type="evidence" value="ECO:0007669"/>
    <property type="project" value="UniProtKB-EC"/>
</dbReference>
<dbReference type="eggNOG" id="COG4953">
    <property type="taxonomic scope" value="Bacteria"/>
</dbReference>
<comment type="catalytic activity">
    <reaction evidence="11">
        <text>[GlcNAc-(1-&gt;4)-Mur2Ac(oyl-L-Ala-gamma-D-Glu-L-Lys-D-Ala-D-Ala)](n)-di-trans,octa-cis-undecaprenyl diphosphate + beta-D-GlcNAc-(1-&gt;4)-Mur2Ac(oyl-L-Ala-gamma-D-Glu-L-Lys-D-Ala-D-Ala)-di-trans,octa-cis-undecaprenyl diphosphate = [GlcNAc-(1-&gt;4)-Mur2Ac(oyl-L-Ala-gamma-D-Glu-L-Lys-D-Ala-D-Ala)](n+1)-di-trans,octa-cis-undecaprenyl diphosphate + di-trans,octa-cis-undecaprenyl diphosphate + H(+)</text>
        <dbReference type="Rhea" id="RHEA:23708"/>
        <dbReference type="Rhea" id="RHEA-COMP:9602"/>
        <dbReference type="Rhea" id="RHEA-COMP:9603"/>
        <dbReference type="ChEBI" id="CHEBI:15378"/>
        <dbReference type="ChEBI" id="CHEBI:58405"/>
        <dbReference type="ChEBI" id="CHEBI:60033"/>
        <dbReference type="ChEBI" id="CHEBI:78435"/>
        <dbReference type="EC" id="2.4.99.28"/>
    </reaction>
</comment>
<evidence type="ECO:0000259" key="13">
    <source>
        <dbReference type="Pfam" id="PF00905"/>
    </source>
</evidence>
<protein>
    <recommendedName>
        <fullName evidence="10">peptidoglycan glycosyltransferase</fullName>
        <ecNumber evidence="10">2.4.99.28</ecNumber>
    </recommendedName>
</protein>
<dbReference type="InterPro" id="IPR001264">
    <property type="entry name" value="Glyco_trans_51"/>
</dbReference>
<dbReference type="GO" id="GO:0004180">
    <property type="term" value="F:carboxypeptidase activity"/>
    <property type="evidence" value="ECO:0007669"/>
    <property type="project" value="UniProtKB-KW"/>
</dbReference>
<dbReference type="Pfam" id="PF06832">
    <property type="entry name" value="BiPBP_C"/>
    <property type="match status" value="1"/>
</dbReference>
<dbReference type="EMBL" id="CP001322">
    <property type="protein sequence ID" value="ACL02014.1"/>
    <property type="molecule type" value="Genomic_DNA"/>
</dbReference>
<feature type="domain" description="Penicillin-binding C-terminal" evidence="15">
    <location>
        <begin position="729"/>
        <end position="811"/>
    </location>
</feature>
<comment type="similarity">
    <text evidence="3">In the N-terminal section; belongs to the glycosyltransferase 51 family.</text>
</comment>
<dbReference type="KEGG" id="dal:Dalk_0305"/>
<sequence length="817" mass="88433">MAETGTQRFGEYLHVVKQHGTEMNNSNNKKHCSKTRRAGGLVLACAIAAPFVLTLAFLLADALFPLPLPGGDSRDFAVAVASADGAPLRVFPDEKGVWRYPVKPDQVSPLYLEALITYEDKHFYEHPGVNPFSLIRAFWTTVTQKGVVVGGSTLTMQVGRILDPHFKTIPGKCKQMFRALQLEWHFSKEEILTLYLNYAPFGGPVEGVQAASFTYLGKPAKELSHAEAALLAVLPQSPSRIRPDRHPDRARRARDKVLRRMVSQGVWPKQIAEEAMMEGVDAGFAPRPMMAPLLARRLKENARPDAPVQTFIDPALQEALEAMAERFIASTPDGTSAAILVMENASLEVKAYVGSADFLDSSRFGHVDMIRAVRSPGSTLKPYLYAFAMEEGLIHSQSLLVDAPFTFSGYRPGNFSDGFSGPVSAAQALQRSLNIPAVDLLDRIGPDFFDSRLRQGGLNLVFPPHGKPNLSMILGGVGADLESMVGAFSAFDRGGLAGKPRLTTEDPVRERRLMKPGAAFIIRDILSRQRRPGAPGGNPMAGWARSVAWKTGTSYGFRDSWSIGAYGGCTIGVWVGRPDGTPSPGFYGRATAAPLMFSAFDCLPRRDFAPQPMPASVSRAEIGWPLGVAPEGENDPLCAEKRTAWILDGVIPPTLPDRLDDQWTCNPITVMVNPDTGLRVDGDCPVSNAAAEKIALWPRAATPWLTPREKAMAAVPSMDPACGKAVSVTPSVIKIMDVQPDTVLRPAGASRAMPVLELSALGGRGRLFWMLDRILIGSAGVGESITYEFTRTGAHQLTVLDMAGNSDSVNIQVMSSS</sequence>
<dbReference type="PANTHER" id="PTHR32282:SF15">
    <property type="entry name" value="PENICILLIN-BINDING PROTEIN 1C"/>
    <property type="match status" value="1"/>
</dbReference>
<keyword evidence="6" id="KW-0328">Glycosyltransferase</keyword>
<dbReference type="AlphaFoldDB" id="B8F8Y2"/>
<dbReference type="EC" id="2.4.99.28" evidence="10"/>
<evidence type="ECO:0000256" key="3">
    <source>
        <dbReference type="ARBA" id="ARBA00007739"/>
    </source>
</evidence>
<evidence type="ECO:0000256" key="9">
    <source>
        <dbReference type="ARBA" id="ARBA00023268"/>
    </source>
</evidence>
<evidence type="ECO:0000259" key="14">
    <source>
        <dbReference type="Pfam" id="PF00912"/>
    </source>
</evidence>
<evidence type="ECO:0000256" key="2">
    <source>
        <dbReference type="ARBA" id="ARBA00007090"/>
    </source>
</evidence>
<keyword evidence="9" id="KW-0511">Multifunctional enzyme</keyword>
<dbReference type="InterPro" id="IPR023346">
    <property type="entry name" value="Lysozyme-like_dom_sf"/>
</dbReference>
<keyword evidence="17" id="KW-1185">Reference proteome</keyword>
<evidence type="ECO:0000256" key="6">
    <source>
        <dbReference type="ARBA" id="ARBA00022676"/>
    </source>
</evidence>
<dbReference type="GO" id="GO:0009252">
    <property type="term" value="P:peptidoglycan biosynthetic process"/>
    <property type="evidence" value="ECO:0007669"/>
    <property type="project" value="UniProtKB-UniPathway"/>
</dbReference>
<keyword evidence="12" id="KW-1133">Transmembrane helix</keyword>
<name>B8F8Y2_DESAL</name>
<dbReference type="UniPathway" id="UPA00219"/>
<evidence type="ECO:0000256" key="8">
    <source>
        <dbReference type="ARBA" id="ARBA00022801"/>
    </source>
</evidence>
<reference evidence="16 17" key="1">
    <citation type="journal article" date="2012" name="Environ. Microbiol.">
        <title>The genome sequence of Desulfatibacillum alkenivorans AK-01: a blueprint for anaerobic alkane oxidation.</title>
        <authorList>
            <person name="Callaghan A.V."/>
            <person name="Morris B.E."/>
            <person name="Pereira I.A."/>
            <person name="McInerney M.J."/>
            <person name="Austin R.N."/>
            <person name="Groves J.T."/>
            <person name="Kukor J.J."/>
            <person name="Suflita J.M."/>
            <person name="Young L.Y."/>
            <person name="Zylstra G.J."/>
            <person name="Wawrik B."/>
        </authorList>
    </citation>
    <scope>NUCLEOTIDE SEQUENCE [LARGE SCALE GENOMIC DNA]</scope>
    <source>
        <strain evidence="16 17">AK-01</strain>
    </source>
</reference>
<keyword evidence="5" id="KW-0645">Protease</keyword>
<evidence type="ECO:0000313" key="16">
    <source>
        <dbReference type="EMBL" id="ACL02014.1"/>
    </source>
</evidence>
<feature type="transmembrane region" description="Helical" evidence="12">
    <location>
        <begin position="38"/>
        <end position="60"/>
    </location>
</feature>
<dbReference type="CAZy" id="GT51">
    <property type="family name" value="Glycosyltransferase Family 51"/>
</dbReference>
<dbReference type="InterPro" id="IPR012338">
    <property type="entry name" value="Beta-lactam/transpept-like"/>
</dbReference>
<dbReference type="GO" id="GO:0008658">
    <property type="term" value="F:penicillin binding"/>
    <property type="evidence" value="ECO:0007669"/>
    <property type="project" value="InterPro"/>
</dbReference>
<evidence type="ECO:0000256" key="5">
    <source>
        <dbReference type="ARBA" id="ARBA00022670"/>
    </source>
</evidence>
<dbReference type="SUPFAM" id="SSF53955">
    <property type="entry name" value="Lysozyme-like"/>
    <property type="match status" value="1"/>
</dbReference>
<dbReference type="Gene3D" id="1.10.3810.10">
    <property type="entry name" value="Biosynthetic peptidoglycan transglycosylase-like"/>
    <property type="match status" value="1"/>
</dbReference>
<dbReference type="InterPro" id="IPR009647">
    <property type="entry name" value="PBP_C"/>
</dbReference>
<comment type="pathway">
    <text evidence="1">Cell wall biogenesis; peptidoglycan biosynthesis.</text>
</comment>
<dbReference type="Pfam" id="PF00912">
    <property type="entry name" value="Transgly"/>
    <property type="match status" value="1"/>
</dbReference>
<feature type="domain" description="Penicillin-binding protein transpeptidase" evidence="13">
    <location>
        <begin position="338"/>
        <end position="557"/>
    </location>
</feature>
<dbReference type="GO" id="GO:0030288">
    <property type="term" value="C:outer membrane-bounded periplasmic space"/>
    <property type="evidence" value="ECO:0007669"/>
    <property type="project" value="TreeGrafter"/>
</dbReference>
<feature type="domain" description="Glycosyl transferase family 51" evidence="14">
    <location>
        <begin position="95"/>
        <end position="261"/>
    </location>
</feature>
<evidence type="ECO:0000256" key="10">
    <source>
        <dbReference type="ARBA" id="ARBA00044770"/>
    </source>
</evidence>
<dbReference type="GO" id="GO:0006508">
    <property type="term" value="P:proteolysis"/>
    <property type="evidence" value="ECO:0007669"/>
    <property type="project" value="UniProtKB-KW"/>
</dbReference>
<dbReference type="Pfam" id="PF00905">
    <property type="entry name" value="Transpeptidase"/>
    <property type="match status" value="1"/>
</dbReference>